<feature type="region of interest" description="Disordered" evidence="1">
    <location>
        <begin position="22"/>
        <end position="45"/>
    </location>
</feature>
<dbReference type="EMBL" id="VXIV02000583">
    <property type="protein sequence ID" value="KAF6037368.1"/>
    <property type="molecule type" value="Genomic_DNA"/>
</dbReference>
<evidence type="ECO:0000256" key="1">
    <source>
        <dbReference type="SAM" id="MobiDB-lite"/>
    </source>
</evidence>
<protein>
    <submittedName>
        <fullName evidence="2">Uncharacterized protein</fullName>
    </submittedName>
</protein>
<proteinExistence type="predicted"/>
<gene>
    <name evidence="2" type="ORF">EB796_004330</name>
</gene>
<name>A0A7J7KI85_BUGNE</name>
<accession>A0A7J7KI85</accession>
<organism evidence="2 3">
    <name type="scientific">Bugula neritina</name>
    <name type="common">Brown bryozoan</name>
    <name type="synonym">Sertularia neritina</name>
    <dbReference type="NCBI Taxonomy" id="10212"/>
    <lineage>
        <taxon>Eukaryota</taxon>
        <taxon>Metazoa</taxon>
        <taxon>Spiralia</taxon>
        <taxon>Lophotrochozoa</taxon>
        <taxon>Bryozoa</taxon>
        <taxon>Gymnolaemata</taxon>
        <taxon>Cheilostomatida</taxon>
        <taxon>Flustrina</taxon>
        <taxon>Buguloidea</taxon>
        <taxon>Bugulidae</taxon>
        <taxon>Bugula</taxon>
    </lineage>
</organism>
<keyword evidence="3" id="KW-1185">Reference proteome</keyword>
<dbReference type="Proteomes" id="UP000593567">
    <property type="component" value="Unassembled WGS sequence"/>
</dbReference>
<evidence type="ECO:0000313" key="2">
    <source>
        <dbReference type="EMBL" id="KAF6037368.1"/>
    </source>
</evidence>
<sequence length="189" mass="21187">MASSSPTKSNIEHCFTTLASRQSRYKGKSNMAQSSQALDEPATKVSQFLGSHPTEQQLSKTLDQYKAFVLELATRSCDTRPSELAWKPGAQAKRQAKQKFKDVKAQQPNIGKVLESYRMAVSCLEDALSRQKQKNNQRLANFKEVAKVVSTNMGIMFEEVCGVKKVGVVHKYCKNSGIAVKIYYYSVYM</sequence>
<reference evidence="2" key="1">
    <citation type="submission" date="2020-06" db="EMBL/GenBank/DDBJ databases">
        <title>Draft genome of Bugula neritina, a colonial animal packing powerful symbionts and potential medicines.</title>
        <authorList>
            <person name="Rayko M."/>
        </authorList>
    </citation>
    <scope>NUCLEOTIDE SEQUENCE [LARGE SCALE GENOMIC DNA]</scope>
    <source>
        <strain evidence="2">Kwan_BN1</strain>
    </source>
</reference>
<dbReference type="AlphaFoldDB" id="A0A7J7KI85"/>
<evidence type="ECO:0000313" key="3">
    <source>
        <dbReference type="Proteomes" id="UP000593567"/>
    </source>
</evidence>
<comment type="caution">
    <text evidence="2">The sequence shown here is derived from an EMBL/GenBank/DDBJ whole genome shotgun (WGS) entry which is preliminary data.</text>
</comment>